<dbReference type="EMBL" id="CAJZAF010000002">
    <property type="protein sequence ID" value="CAG9164711.1"/>
    <property type="molecule type" value="Genomic_DNA"/>
</dbReference>
<keyword evidence="6 9" id="KW-0201">Cytochrome c-type biogenesis</keyword>
<proteinExistence type="inferred from homology"/>
<dbReference type="Proteomes" id="UP000701702">
    <property type="component" value="Unassembled WGS sequence"/>
</dbReference>
<feature type="transmembrane region" description="Helical" evidence="9">
    <location>
        <begin position="80"/>
        <end position="101"/>
    </location>
</feature>
<reference evidence="11 12" key="1">
    <citation type="submission" date="2021-08" db="EMBL/GenBank/DDBJ databases">
        <authorList>
            <person name="Peeters C."/>
        </authorList>
    </citation>
    <scope>NUCLEOTIDE SEQUENCE [LARGE SCALE GENOMIC DNA]</scope>
    <source>
        <strain evidence="11 12">LMG 23994</strain>
    </source>
</reference>
<sequence>MGQPLHPAHAVADRPGMRRSRWLAFAAPVRFYPLAGRLAPWFFAAAALLLVGGLWIGFVVAPTDAQQGEVYRIIFIHVPAAWMSMFIYVVMAGYCALALVLRTRLSSMMASALAPTGALFTAIALWTGALWGKPTWGTWWVWDARLTSELILLFLYLGFIALEAAIDETRRAERACGVLALVGMANVPVIYFSVQWWNTLHQGASVSLTAAPSMAATMLAGMLVMTLACWMYTIAVALVRVRCILRERGEAGTLPAELRETAP</sequence>
<dbReference type="PANTHER" id="PTHR30071:SF1">
    <property type="entry name" value="CYTOCHROME B_B6 PROTEIN-RELATED"/>
    <property type="match status" value="1"/>
</dbReference>
<name>A0ABM8WBQ9_9BURK</name>
<feature type="transmembrane region" description="Helical" evidence="9">
    <location>
        <begin position="217"/>
        <end position="239"/>
    </location>
</feature>
<gene>
    <name evidence="9" type="primary">ccmC</name>
    <name evidence="11" type="ORF">LMG23994_00545</name>
</gene>
<accession>A0ABM8WBQ9</accession>
<evidence type="ECO:0000256" key="8">
    <source>
        <dbReference type="ARBA" id="ARBA00023136"/>
    </source>
</evidence>
<comment type="subcellular location">
    <subcellularLocation>
        <location evidence="9">Cell inner membrane</location>
    </subcellularLocation>
    <subcellularLocation>
        <location evidence="2">Membrane</location>
        <topology evidence="2">Multi-pass membrane protein</topology>
    </subcellularLocation>
</comment>
<dbReference type="PRINTS" id="PR01386">
    <property type="entry name" value="CCMCBIOGNSIS"/>
</dbReference>
<protein>
    <recommendedName>
        <fullName evidence="4 9">Heme exporter protein C</fullName>
    </recommendedName>
    <alternativeName>
        <fullName evidence="9">Cytochrome c-type biogenesis protein</fullName>
    </alternativeName>
</protein>
<comment type="caution">
    <text evidence="11">The sequence shown here is derived from an EMBL/GenBank/DDBJ whole genome shotgun (WGS) entry which is preliminary data.</text>
</comment>
<feature type="transmembrane region" description="Helical" evidence="9">
    <location>
        <begin position="38"/>
        <end position="60"/>
    </location>
</feature>
<evidence type="ECO:0000256" key="2">
    <source>
        <dbReference type="ARBA" id="ARBA00004141"/>
    </source>
</evidence>
<dbReference type="PANTHER" id="PTHR30071">
    <property type="entry name" value="HEME EXPORTER PROTEIN C"/>
    <property type="match status" value="1"/>
</dbReference>
<evidence type="ECO:0000256" key="5">
    <source>
        <dbReference type="ARBA" id="ARBA00022692"/>
    </source>
</evidence>
<evidence type="ECO:0000256" key="9">
    <source>
        <dbReference type="RuleBase" id="RU364092"/>
    </source>
</evidence>
<evidence type="ECO:0000313" key="11">
    <source>
        <dbReference type="EMBL" id="CAG9164711.1"/>
    </source>
</evidence>
<dbReference type="InterPro" id="IPR045062">
    <property type="entry name" value="Cyt_c_biogenesis_CcsA/CcmC"/>
</dbReference>
<keyword evidence="9" id="KW-0813">Transport</keyword>
<keyword evidence="12" id="KW-1185">Reference proteome</keyword>
<evidence type="ECO:0000259" key="10">
    <source>
        <dbReference type="Pfam" id="PF01578"/>
    </source>
</evidence>
<feature type="transmembrane region" description="Helical" evidence="9">
    <location>
        <begin position="178"/>
        <end position="197"/>
    </location>
</feature>
<dbReference type="NCBIfam" id="TIGR01191">
    <property type="entry name" value="ccmC"/>
    <property type="match status" value="1"/>
</dbReference>
<organism evidence="11 12">
    <name type="scientific">Cupriavidus pinatubonensis</name>
    <dbReference type="NCBI Taxonomy" id="248026"/>
    <lineage>
        <taxon>Bacteria</taxon>
        <taxon>Pseudomonadati</taxon>
        <taxon>Pseudomonadota</taxon>
        <taxon>Betaproteobacteria</taxon>
        <taxon>Burkholderiales</taxon>
        <taxon>Burkholderiaceae</taxon>
        <taxon>Cupriavidus</taxon>
    </lineage>
</organism>
<keyword evidence="7 9" id="KW-1133">Transmembrane helix</keyword>
<feature type="transmembrane region" description="Helical" evidence="9">
    <location>
        <begin position="113"/>
        <end position="132"/>
    </location>
</feature>
<evidence type="ECO:0000256" key="6">
    <source>
        <dbReference type="ARBA" id="ARBA00022748"/>
    </source>
</evidence>
<evidence type="ECO:0000256" key="1">
    <source>
        <dbReference type="ARBA" id="ARBA00002442"/>
    </source>
</evidence>
<dbReference type="InterPro" id="IPR003557">
    <property type="entry name" value="Cyt_c_biogenesis_CcmC"/>
</dbReference>
<evidence type="ECO:0000256" key="3">
    <source>
        <dbReference type="ARBA" id="ARBA00005840"/>
    </source>
</evidence>
<evidence type="ECO:0000313" key="12">
    <source>
        <dbReference type="Proteomes" id="UP000701702"/>
    </source>
</evidence>
<dbReference type="Pfam" id="PF01578">
    <property type="entry name" value="Cytochrom_C_asm"/>
    <property type="match status" value="1"/>
</dbReference>
<evidence type="ECO:0000256" key="4">
    <source>
        <dbReference type="ARBA" id="ARBA00016463"/>
    </source>
</evidence>
<dbReference type="InterPro" id="IPR002541">
    <property type="entry name" value="Cyt_c_assembly"/>
</dbReference>
<keyword evidence="9" id="KW-0997">Cell inner membrane</keyword>
<evidence type="ECO:0000256" key="7">
    <source>
        <dbReference type="ARBA" id="ARBA00022989"/>
    </source>
</evidence>
<feature type="transmembrane region" description="Helical" evidence="9">
    <location>
        <begin position="144"/>
        <end position="166"/>
    </location>
</feature>
<feature type="domain" description="Cytochrome c assembly protein" evidence="10">
    <location>
        <begin position="22"/>
        <end position="201"/>
    </location>
</feature>
<comment type="function">
    <text evidence="1 9">Required for the export of heme to the periplasm for the biogenesis of c-type cytochromes.</text>
</comment>
<keyword evidence="5 9" id="KW-0812">Transmembrane</keyword>
<dbReference type="RefSeq" id="WP_223999492.1">
    <property type="nucleotide sequence ID" value="NZ_CAJZAF010000002.1"/>
</dbReference>
<keyword evidence="9" id="KW-1003">Cell membrane</keyword>
<keyword evidence="8 9" id="KW-0472">Membrane</keyword>
<comment type="similarity">
    <text evidence="3 9">Belongs to the CcmC/CycZ/HelC family.</text>
</comment>